<accession>A0A183PVQ9</accession>
<gene>
    <name evidence="1" type="ORF">SMTD_LOCUS18444</name>
</gene>
<reference evidence="1 2" key="1">
    <citation type="submission" date="2018-11" db="EMBL/GenBank/DDBJ databases">
        <authorList>
            <consortium name="Pathogen Informatics"/>
        </authorList>
    </citation>
    <scope>NUCLEOTIDE SEQUENCE [LARGE SCALE GENOMIC DNA]</scope>
    <source>
        <strain>Denwood</strain>
        <strain evidence="2">Zambia</strain>
    </source>
</reference>
<keyword evidence="2" id="KW-1185">Reference proteome</keyword>
<name>A0A183PVQ9_9TREM</name>
<proteinExistence type="predicted"/>
<organism evidence="1 2">
    <name type="scientific">Schistosoma mattheei</name>
    <dbReference type="NCBI Taxonomy" id="31246"/>
    <lineage>
        <taxon>Eukaryota</taxon>
        <taxon>Metazoa</taxon>
        <taxon>Spiralia</taxon>
        <taxon>Lophotrochozoa</taxon>
        <taxon>Platyhelminthes</taxon>
        <taxon>Trematoda</taxon>
        <taxon>Digenea</taxon>
        <taxon>Strigeidida</taxon>
        <taxon>Schistosomatoidea</taxon>
        <taxon>Schistosomatidae</taxon>
        <taxon>Schistosoma</taxon>
    </lineage>
</organism>
<protein>
    <submittedName>
        <fullName evidence="1">Uncharacterized protein</fullName>
    </submittedName>
</protein>
<evidence type="ECO:0000313" key="2">
    <source>
        <dbReference type="Proteomes" id="UP000269396"/>
    </source>
</evidence>
<dbReference type="Proteomes" id="UP000269396">
    <property type="component" value="Unassembled WGS sequence"/>
</dbReference>
<sequence>MHVDNCGHTSDWKNVEILDRGNSKNIRGFLEAWHSDQSAINKHIEIYRVYQPIKKIIDKHTNKKSNQREIQPRQRSKQLQYQVMRKLKLTAEQSNHELNNVIESLSNMLHRSRKQNIRTKRTIESIKMHLIKLYDTIKQLNIDNNQSENNTSQSLENMNSKVRLQLISLLLAYMHPVHIALIHKHFEQRWIAASIGIQDARFVSFKTRTQCHSLQTPSREHQLRDAGISI</sequence>
<dbReference type="AlphaFoldDB" id="A0A183PVQ9"/>
<evidence type="ECO:0000313" key="1">
    <source>
        <dbReference type="EMBL" id="VDP77075.1"/>
    </source>
</evidence>
<dbReference type="EMBL" id="UZAL01040474">
    <property type="protein sequence ID" value="VDP77075.1"/>
    <property type="molecule type" value="Genomic_DNA"/>
</dbReference>